<feature type="transmembrane region" description="Helical" evidence="1">
    <location>
        <begin position="50"/>
        <end position="70"/>
    </location>
</feature>
<gene>
    <name evidence="2" type="ORF">L228DRAFT_66057</name>
</gene>
<keyword evidence="3" id="KW-1185">Reference proteome</keyword>
<sequence>MGLLFPYSNMPPLPSSFFLLPCLTLSSMVLASFLLHFFPRPLTLLLPELFFFHLYWALIAFRFIPLLTLLRGMGYCLFFSLLFFFLFFSLFSVLFTLCSASYPDRCGRA</sequence>
<dbReference type="AlphaFoldDB" id="A0A165IRW0"/>
<dbReference type="GeneID" id="28901946"/>
<keyword evidence="1" id="KW-0472">Membrane</keyword>
<evidence type="ECO:0000256" key="1">
    <source>
        <dbReference type="SAM" id="Phobius"/>
    </source>
</evidence>
<name>A0A165IRW0_XYLHT</name>
<dbReference type="Proteomes" id="UP000076632">
    <property type="component" value="Unassembled WGS sequence"/>
</dbReference>
<feature type="transmembrane region" description="Helical" evidence="1">
    <location>
        <begin position="17"/>
        <end position="38"/>
    </location>
</feature>
<dbReference type="InParanoid" id="A0A165IRW0"/>
<protein>
    <submittedName>
        <fullName evidence="2">Uncharacterized protein</fullName>
    </submittedName>
</protein>
<feature type="transmembrane region" description="Helical" evidence="1">
    <location>
        <begin position="77"/>
        <end position="102"/>
    </location>
</feature>
<dbReference type="RefSeq" id="XP_018190850.1">
    <property type="nucleotide sequence ID" value="XM_018336809.1"/>
</dbReference>
<accession>A0A165IRW0</accession>
<keyword evidence="1" id="KW-0812">Transmembrane</keyword>
<evidence type="ECO:0000313" key="3">
    <source>
        <dbReference type="Proteomes" id="UP000076632"/>
    </source>
</evidence>
<proteinExistence type="predicted"/>
<dbReference type="EMBL" id="KV407455">
    <property type="protein sequence ID" value="KZF25295.1"/>
    <property type="molecule type" value="Genomic_DNA"/>
</dbReference>
<evidence type="ECO:0000313" key="2">
    <source>
        <dbReference type="EMBL" id="KZF25295.1"/>
    </source>
</evidence>
<reference evidence="2 3" key="1">
    <citation type="journal article" date="2016" name="Fungal Biol.">
        <title>The genome of Xylona heveae provides a window into fungal endophytism.</title>
        <authorList>
            <person name="Gazis R."/>
            <person name="Kuo A."/>
            <person name="Riley R."/>
            <person name="LaButti K."/>
            <person name="Lipzen A."/>
            <person name="Lin J."/>
            <person name="Amirebrahimi M."/>
            <person name="Hesse C.N."/>
            <person name="Spatafora J.W."/>
            <person name="Henrissat B."/>
            <person name="Hainaut M."/>
            <person name="Grigoriev I.V."/>
            <person name="Hibbett D.S."/>
        </authorList>
    </citation>
    <scope>NUCLEOTIDE SEQUENCE [LARGE SCALE GENOMIC DNA]</scope>
    <source>
        <strain evidence="2 3">TC161</strain>
    </source>
</reference>
<organism evidence="2 3">
    <name type="scientific">Xylona heveae (strain CBS 132557 / TC161)</name>
    <dbReference type="NCBI Taxonomy" id="1328760"/>
    <lineage>
        <taxon>Eukaryota</taxon>
        <taxon>Fungi</taxon>
        <taxon>Dikarya</taxon>
        <taxon>Ascomycota</taxon>
        <taxon>Pezizomycotina</taxon>
        <taxon>Xylonomycetes</taxon>
        <taxon>Xylonales</taxon>
        <taxon>Xylonaceae</taxon>
        <taxon>Xylona</taxon>
    </lineage>
</organism>
<keyword evidence="1" id="KW-1133">Transmembrane helix</keyword>